<dbReference type="Pfam" id="PF00208">
    <property type="entry name" value="ELFV_dehydrog"/>
    <property type="match status" value="1"/>
</dbReference>
<dbReference type="PROSITE" id="PS01359">
    <property type="entry name" value="ZF_PHD_1"/>
    <property type="match status" value="1"/>
</dbReference>
<dbReference type="InterPro" id="IPR019787">
    <property type="entry name" value="Znf_PHD-finger"/>
</dbReference>
<dbReference type="GO" id="GO:0008270">
    <property type="term" value="F:zinc ion binding"/>
    <property type="evidence" value="ECO:0007669"/>
    <property type="project" value="UniProtKB-KW"/>
</dbReference>
<feature type="region of interest" description="Disordered" evidence="14">
    <location>
        <begin position="609"/>
        <end position="667"/>
    </location>
</feature>
<sequence length="1113" mass="123369">MPDQTSARPDKPVKREEETWDHCAACTTDTAPKDPDAPWIQCSPCHSWFHVQCVDLKDKDITRIKSYHCDKCAETRGPTTYHPPPRESGRRREKIDYAALNMGDTSAAHTHQHAHTPYLTRTFAPDHFPRLHGHELTSEYAHATGLKTPAVVPAEWNKGLNMKVPKLTVRQVAESVGEDVAVEVMDVPTQSSSPGWTLGSWADYYETPAAERDRVRNVISLEVSQSELAKDIVRPKFVRDLDWVDMVWPASAGPVPEVQLYCLMSVSNAFTDFHVDFAASSVWYHVVQGTKTFLFVPPTPANLRKYELWCLSSDQKKTWYPDTLTSSGSTQCVKVELRQGDTMCIPSGWIHAVYTPTDSLVIGGNFLTPINIPTQLELARIEVRTKVPKKFRFPKFQEVLWFAVEYYLREKPALEGKGYERLGVGVLAEYLWVRARKAKGFMEVSEKDQKGIRESIPGRIRDKAEGLARELGLWVHSLAPDEPLPEWSTIEDVVAPTKKRKSETKSQDKKRVKKDDTKSESEEQETWMFDCPACGVQGENLDDGSAMIMCERCQCWMHVDCLPKEKVPAGEGDEFVCSRSRSASRGSRFARLEGGRGFPRDGRASRAHLISPEQHMSHPARRDPARHRGALRPAPASAQKKDRDNSDQPTLSIPPSMSNYPKEPEFEQAKDEILSTLENSKLFEKEPELKKVLPIISIPERIIQFRVVWEGDDGKANVNTGYRVQFNSTLGPYKGGLRFHPSVNLSILKFLGFEQIFKNALTGLPMGGGKGGCDFDPKGKSDNEIRRFCQAFMAELQRHIGQDTDVPAGDIGVGGREIGFMFGAYKRIKNQWEGVLTGKGQTWGGSFIRPEATGFGLVYYVAHMIDYASEGKESFKGKRVAVSGSGNVAQYAALKVIELGGTVVSFSDSKGALVATGETGFSAEDIAAIADVKLARKDLTATFETRSNLKSGAFKYVEGARPWTLVKCDVALPSATQNEVSKEEAEALVDGGCKFVAEGSNMGCTAEAIEVFEGLRAKTEGKQCVWYAPGKAANAGGVAVSGLEMAQNSSRDKWSSEEVDRRLAEIMKNCFNNCLQTAEAYTDFVGLPSLQAGANIAGFVKVAKAMKDLGDFY</sequence>
<dbReference type="Gene3D" id="3.30.40.10">
    <property type="entry name" value="Zinc/RING finger domain, C3HC4 (zinc finger)"/>
    <property type="match status" value="1"/>
</dbReference>
<dbReference type="Pfam" id="PF02373">
    <property type="entry name" value="JmjC"/>
    <property type="match status" value="1"/>
</dbReference>
<dbReference type="SMART" id="SM00249">
    <property type="entry name" value="PHD"/>
    <property type="match status" value="2"/>
</dbReference>
<evidence type="ECO:0000259" key="16">
    <source>
        <dbReference type="PROSITE" id="PS51184"/>
    </source>
</evidence>
<feature type="compositionally biased region" description="Polar residues" evidence="14">
    <location>
        <begin position="647"/>
        <end position="659"/>
    </location>
</feature>
<dbReference type="CDD" id="cd05313">
    <property type="entry name" value="NAD_bind_2_Glu_DH"/>
    <property type="match status" value="1"/>
</dbReference>
<evidence type="ECO:0000256" key="6">
    <source>
        <dbReference type="ARBA" id="ARBA00022723"/>
    </source>
</evidence>
<dbReference type="InterPro" id="IPR011011">
    <property type="entry name" value="Znf_FYVE_PHD"/>
</dbReference>
<comment type="function">
    <text evidence="1">Histone demethylase that specifically demethylates 'Lys-36' of histone H3, thereby playing a central role in histone code.</text>
</comment>
<dbReference type="InterPro" id="IPR046346">
    <property type="entry name" value="Aminoacid_DH-like_N_sf"/>
</dbReference>
<dbReference type="Pfam" id="PF00628">
    <property type="entry name" value="PHD"/>
    <property type="match status" value="1"/>
</dbReference>
<evidence type="ECO:0000313" key="18">
    <source>
        <dbReference type="Proteomes" id="UP000033140"/>
    </source>
</evidence>
<evidence type="ECO:0000256" key="4">
    <source>
        <dbReference type="ARBA" id="ARBA00011643"/>
    </source>
</evidence>
<dbReference type="SMART" id="SM00558">
    <property type="entry name" value="JmjC"/>
    <property type="match status" value="1"/>
</dbReference>
<dbReference type="FunFam" id="1.10.285.10:FF:000003">
    <property type="entry name" value="Glutamate dehydrogenase"/>
    <property type="match status" value="1"/>
</dbReference>
<reference evidence="17 18" key="1">
    <citation type="journal article" date="2011" name="J. Gen. Appl. Microbiol.">
        <title>Draft genome sequencing of the enigmatic yeast Saitoella complicata.</title>
        <authorList>
            <person name="Nishida H."/>
            <person name="Hamamoto M."/>
            <person name="Sugiyama J."/>
        </authorList>
    </citation>
    <scope>NUCLEOTIDE SEQUENCE [LARGE SCALE GENOMIC DNA]</scope>
    <source>
        <strain evidence="17 18">NRRL Y-17804</strain>
    </source>
</reference>
<comment type="caution">
    <text evidence="17">The sequence shown here is derived from an EMBL/GenBank/DDBJ whole genome shotgun (WGS) entry which is preliminary data.</text>
</comment>
<dbReference type="InterPro" id="IPR050724">
    <property type="entry name" value="Glu_Leu_Phe_Val_DH"/>
</dbReference>
<dbReference type="Pfam" id="PF02812">
    <property type="entry name" value="ELFV_dehydrog_N"/>
    <property type="match status" value="1"/>
</dbReference>
<dbReference type="PANTHER" id="PTHR43571:SF1">
    <property type="entry name" value="NADP-SPECIFIC GLUTAMATE DEHYDROGENASE 1-RELATED"/>
    <property type="match status" value="1"/>
</dbReference>
<dbReference type="InterPro" id="IPR033524">
    <property type="entry name" value="Glu/Leu/Phe/Val_DH_AS"/>
</dbReference>
<dbReference type="EC" id="1.4.1.4" evidence="5"/>
<evidence type="ECO:0000256" key="11">
    <source>
        <dbReference type="ARBA" id="ARBA00023242"/>
    </source>
</evidence>
<protein>
    <recommendedName>
        <fullName evidence="5">glutamate dehydrogenase (NADP(+))</fullName>
        <ecNumber evidence="5">1.4.1.4</ecNumber>
    </recommendedName>
</protein>
<keyword evidence="10 13" id="KW-0560">Oxidoreductase</keyword>
<dbReference type="Proteomes" id="UP000033140">
    <property type="component" value="Unassembled WGS sequence"/>
</dbReference>
<dbReference type="InterPro" id="IPR033922">
    <property type="entry name" value="NAD_bind_Glu_DH"/>
</dbReference>
<dbReference type="GO" id="GO:0005634">
    <property type="term" value="C:nucleus"/>
    <property type="evidence" value="ECO:0007669"/>
    <property type="project" value="UniProtKB-SubCell"/>
</dbReference>
<gene>
    <name evidence="17" type="ORF">G7K_0892-t1</name>
</gene>
<dbReference type="InterPro" id="IPR006096">
    <property type="entry name" value="Glu/Leu/Phe/Val/Trp_DH_C"/>
</dbReference>
<dbReference type="AlphaFoldDB" id="A0A0E9N9V1"/>
<dbReference type="InterPro" id="IPR036291">
    <property type="entry name" value="NAD(P)-bd_dom_sf"/>
</dbReference>
<dbReference type="Pfam" id="PF17811">
    <property type="entry name" value="JHD"/>
    <property type="match status" value="1"/>
</dbReference>
<dbReference type="InterPro" id="IPR041070">
    <property type="entry name" value="JHD"/>
</dbReference>
<evidence type="ECO:0000259" key="15">
    <source>
        <dbReference type="PROSITE" id="PS50016"/>
    </source>
</evidence>
<dbReference type="NCBIfam" id="NF006929">
    <property type="entry name" value="PRK09414.1"/>
    <property type="match status" value="1"/>
</dbReference>
<dbReference type="SUPFAM" id="SSF53223">
    <property type="entry name" value="Aminoacid dehydrogenase-like, N-terminal domain"/>
    <property type="match status" value="1"/>
</dbReference>
<proteinExistence type="inferred from homology"/>
<keyword evidence="6" id="KW-0479">Metal-binding</keyword>
<feature type="domain" description="PHD-type" evidence="15">
    <location>
        <begin position="20"/>
        <end position="75"/>
    </location>
</feature>
<keyword evidence="9" id="KW-0521">NADP</keyword>
<dbReference type="PANTHER" id="PTHR43571">
    <property type="entry name" value="NADP-SPECIFIC GLUTAMATE DEHYDROGENASE 1-RELATED"/>
    <property type="match status" value="1"/>
</dbReference>
<dbReference type="InterPro" id="IPR019786">
    <property type="entry name" value="Zinc_finger_PHD-type_CS"/>
</dbReference>
<keyword evidence="7 12" id="KW-0863">Zinc-finger</keyword>
<comment type="subcellular location">
    <subcellularLocation>
        <location evidence="2">Nucleus</location>
    </subcellularLocation>
</comment>
<dbReference type="GO" id="GO:0005829">
    <property type="term" value="C:cytosol"/>
    <property type="evidence" value="ECO:0007669"/>
    <property type="project" value="TreeGrafter"/>
</dbReference>
<evidence type="ECO:0000256" key="12">
    <source>
        <dbReference type="PROSITE-ProRule" id="PRU00146"/>
    </source>
</evidence>
<dbReference type="SMART" id="SM00839">
    <property type="entry name" value="ELFV_dehydrog"/>
    <property type="match status" value="1"/>
</dbReference>
<organism evidence="17 18">
    <name type="scientific">Saitoella complicata (strain BCRC 22490 / CBS 7301 / JCM 7358 / NBRC 10748 / NRRL Y-17804)</name>
    <dbReference type="NCBI Taxonomy" id="698492"/>
    <lineage>
        <taxon>Eukaryota</taxon>
        <taxon>Fungi</taxon>
        <taxon>Dikarya</taxon>
        <taxon>Ascomycota</taxon>
        <taxon>Taphrinomycotina</taxon>
        <taxon>Taphrinomycotina incertae sedis</taxon>
        <taxon>Saitoella</taxon>
    </lineage>
</organism>
<evidence type="ECO:0000256" key="10">
    <source>
        <dbReference type="ARBA" id="ARBA00023002"/>
    </source>
</evidence>
<dbReference type="PROSITE" id="PS00074">
    <property type="entry name" value="GLFV_DEHYDROGENASE"/>
    <property type="match status" value="1"/>
</dbReference>
<evidence type="ECO:0000256" key="5">
    <source>
        <dbReference type="ARBA" id="ARBA00012907"/>
    </source>
</evidence>
<comment type="subunit">
    <text evidence="4">Homohexamer.</text>
</comment>
<dbReference type="EMBL" id="BACD03000005">
    <property type="protein sequence ID" value="GAO46667.1"/>
    <property type="molecule type" value="Genomic_DNA"/>
</dbReference>
<evidence type="ECO:0000256" key="3">
    <source>
        <dbReference type="ARBA" id="ARBA00006382"/>
    </source>
</evidence>
<dbReference type="Gene3D" id="1.10.285.10">
    <property type="entry name" value="Glutamate Dehydrogenase, chain A, domain 3"/>
    <property type="match status" value="2"/>
</dbReference>
<dbReference type="FunFam" id="3.40.50.720:FF:000030">
    <property type="entry name" value="Glutamate dehydrogenase"/>
    <property type="match status" value="1"/>
</dbReference>
<dbReference type="Gene3D" id="3.40.50.720">
    <property type="entry name" value="NAD(P)-binding Rossmann-like Domain"/>
    <property type="match status" value="1"/>
</dbReference>
<dbReference type="InterPro" id="IPR003347">
    <property type="entry name" value="JmjC_dom"/>
</dbReference>
<evidence type="ECO:0000256" key="2">
    <source>
        <dbReference type="ARBA" id="ARBA00004123"/>
    </source>
</evidence>
<dbReference type="CDD" id="cd15489">
    <property type="entry name" value="PHD_SF"/>
    <property type="match status" value="1"/>
</dbReference>
<evidence type="ECO:0000256" key="1">
    <source>
        <dbReference type="ARBA" id="ARBA00003909"/>
    </source>
</evidence>
<evidence type="ECO:0000256" key="7">
    <source>
        <dbReference type="ARBA" id="ARBA00022771"/>
    </source>
</evidence>
<feature type="region of interest" description="Disordered" evidence="14">
    <location>
        <begin position="495"/>
        <end position="524"/>
    </location>
</feature>
<keyword evidence="11" id="KW-0539">Nucleus</keyword>
<comment type="similarity">
    <text evidence="3 13">Belongs to the Glu/Leu/Phe/Val dehydrogenases family.</text>
</comment>
<dbReference type="GO" id="GO:0004354">
    <property type="term" value="F:glutamate dehydrogenase (NADP+) activity"/>
    <property type="evidence" value="ECO:0007669"/>
    <property type="project" value="UniProtKB-EC"/>
</dbReference>
<evidence type="ECO:0000256" key="9">
    <source>
        <dbReference type="ARBA" id="ARBA00022857"/>
    </source>
</evidence>
<dbReference type="PROSITE" id="PS51184">
    <property type="entry name" value="JMJC"/>
    <property type="match status" value="1"/>
</dbReference>
<dbReference type="Gene3D" id="3.40.50.10860">
    <property type="entry name" value="Leucine Dehydrogenase, chain A, domain 1"/>
    <property type="match status" value="1"/>
</dbReference>
<dbReference type="FunFam" id="3.40.50.10860:FF:000002">
    <property type="entry name" value="Glutamate dehydrogenase"/>
    <property type="match status" value="1"/>
</dbReference>
<dbReference type="InterPro" id="IPR013083">
    <property type="entry name" value="Znf_RING/FYVE/PHD"/>
</dbReference>
<name>A0A0E9N9V1_SAICN</name>
<evidence type="ECO:0000256" key="13">
    <source>
        <dbReference type="RuleBase" id="RU004417"/>
    </source>
</evidence>
<dbReference type="Gene3D" id="2.60.120.650">
    <property type="entry name" value="Cupin"/>
    <property type="match status" value="1"/>
</dbReference>
<reference evidence="17 18" key="3">
    <citation type="journal article" date="2015" name="Genome Announc.">
        <title>Draft Genome Sequence of the Archiascomycetous Yeast Saitoella complicata.</title>
        <authorList>
            <person name="Yamauchi K."/>
            <person name="Kondo S."/>
            <person name="Hamamoto M."/>
            <person name="Takahashi Y."/>
            <person name="Ogura Y."/>
            <person name="Hayashi T."/>
            <person name="Nishida H."/>
        </authorList>
    </citation>
    <scope>NUCLEOTIDE SEQUENCE [LARGE SCALE GENOMIC DNA]</scope>
    <source>
        <strain evidence="17 18">NRRL Y-17804</strain>
    </source>
</reference>
<dbReference type="PROSITE" id="PS50016">
    <property type="entry name" value="ZF_PHD_2"/>
    <property type="match status" value="1"/>
</dbReference>
<dbReference type="CDD" id="cd15517">
    <property type="entry name" value="PHD_TCF19_like"/>
    <property type="match status" value="1"/>
</dbReference>
<dbReference type="FunFam" id="1.10.285.10:FF:000001">
    <property type="entry name" value="Glutamate dehydrogenase"/>
    <property type="match status" value="1"/>
</dbReference>
<feature type="domain" description="JmjC" evidence="16">
    <location>
        <begin position="223"/>
        <end position="383"/>
    </location>
</feature>
<dbReference type="InterPro" id="IPR001965">
    <property type="entry name" value="Znf_PHD"/>
</dbReference>
<reference evidence="17 18" key="2">
    <citation type="journal article" date="2014" name="J. Gen. Appl. Microbiol.">
        <title>The early diverging ascomycetous budding yeast Saitoella complicata has three histone deacetylases belonging to the Clr6, Hos2, and Rpd3 lineages.</title>
        <authorList>
            <person name="Nishida H."/>
            <person name="Matsumoto T."/>
            <person name="Kondo S."/>
            <person name="Hamamoto M."/>
            <person name="Yoshikawa H."/>
        </authorList>
    </citation>
    <scope>NUCLEOTIDE SEQUENCE [LARGE SCALE GENOMIC DNA]</scope>
    <source>
        <strain evidence="17 18">NRRL Y-17804</strain>
    </source>
</reference>
<evidence type="ECO:0000256" key="8">
    <source>
        <dbReference type="ARBA" id="ARBA00022833"/>
    </source>
</evidence>
<dbReference type="GO" id="GO:0006537">
    <property type="term" value="P:glutamate biosynthetic process"/>
    <property type="evidence" value="ECO:0007669"/>
    <property type="project" value="TreeGrafter"/>
</dbReference>
<keyword evidence="18" id="KW-1185">Reference proteome</keyword>
<keyword evidence="8" id="KW-0862">Zinc</keyword>
<feature type="compositionally biased region" description="Basic and acidic residues" evidence="14">
    <location>
        <begin position="503"/>
        <end position="521"/>
    </location>
</feature>
<accession>A0A0E9N9V1</accession>
<dbReference type="STRING" id="698492.A0A0E9N9V1"/>
<dbReference type="PRINTS" id="PR00082">
    <property type="entry name" value="GLFDHDRGNASE"/>
</dbReference>
<dbReference type="InterPro" id="IPR006097">
    <property type="entry name" value="Glu/Leu/Phe/Val/Trp_DH_dimer"/>
</dbReference>
<evidence type="ECO:0000313" key="17">
    <source>
        <dbReference type="EMBL" id="GAO46667.1"/>
    </source>
</evidence>
<dbReference type="SUPFAM" id="SSF51197">
    <property type="entry name" value="Clavaminate synthase-like"/>
    <property type="match status" value="1"/>
</dbReference>
<dbReference type="SUPFAM" id="SSF51735">
    <property type="entry name" value="NAD(P)-binding Rossmann-fold domains"/>
    <property type="match status" value="1"/>
</dbReference>
<dbReference type="SUPFAM" id="SSF57903">
    <property type="entry name" value="FYVE/PHD zinc finger"/>
    <property type="match status" value="2"/>
</dbReference>
<evidence type="ECO:0000256" key="14">
    <source>
        <dbReference type="SAM" id="MobiDB-lite"/>
    </source>
</evidence>
<dbReference type="GO" id="GO:0032991">
    <property type="term" value="C:protein-containing complex"/>
    <property type="evidence" value="ECO:0007669"/>
    <property type="project" value="UniProtKB-ARBA"/>
</dbReference>
<dbReference type="InterPro" id="IPR006095">
    <property type="entry name" value="Glu/Leu/Phe/Val/Trp_DH"/>
</dbReference>